<evidence type="ECO:0000313" key="4">
    <source>
        <dbReference type="Proteomes" id="UP001140949"/>
    </source>
</evidence>
<dbReference type="Pfam" id="PF04525">
    <property type="entry name" value="LOR"/>
    <property type="match status" value="1"/>
</dbReference>
<name>A0AAX6FRN4_IRIPA</name>
<keyword evidence="4" id="KW-1185">Reference proteome</keyword>
<feature type="compositionally biased region" description="Basic and acidic residues" evidence="2">
    <location>
        <begin position="180"/>
        <end position="189"/>
    </location>
</feature>
<dbReference type="PANTHER" id="PTHR31087:SF131">
    <property type="entry name" value="TRANSLATION INITIATION FACTOR 2B FAMILY PROTEIN, PUTATIVE, EXPRESSED-RELATED"/>
    <property type="match status" value="1"/>
</dbReference>
<proteinExistence type="inferred from homology"/>
<dbReference type="InterPro" id="IPR025659">
    <property type="entry name" value="Tubby-like_C"/>
</dbReference>
<dbReference type="InterPro" id="IPR007612">
    <property type="entry name" value="LOR"/>
</dbReference>
<gene>
    <name evidence="3" type="ORF">M6B38_405115</name>
</gene>
<evidence type="ECO:0000256" key="2">
    <source>
        <dbReference type="SAM" id="MobiDB-lite"/>
    </source>
</evidence>
<reference evidence="3" key="2">
    <citation type="submission" date="2023-04" db="EMBL/GenBank/DDBJ databases">
        <authorList>
            <person name="Bruccoleri R.E."/>
            <person name="Oakeley E.J."/>
            <person name="Faust A.-M."/>
            <person name="Dessus-Babus S."/>
            <person name="Altorfer M."/>
            <person name="Burckhardt D."/>
            <person name="Oertli M."/>
            <person name="Naumann U."/>
            <person name="Petersen F."/>
            <person name="Wong J."/>
        </authorList>
    </citation>
    <scope>NUCLEOTIDE SEQUENCE</scope>
    <source>
        <strain evidence="3">GSM-AAB239-AS_SAM_17_03QT</strain>
        <tissue evidence="3">Leaf</tissue>
    </source>
</reference>
<organism evidence="3 4">
    <name type="scientific">Iris pallida</name>
    <name type="common">Sweet iris</name>
    <dbReference type="NCBI Taxonomy" id="29817"/>
    <lineage>
        <taxon>Eukaryota</taxon>
        <taxon>Viridiplantae</taxon>
        <taxon>Streptophyta</taxon>
        <taxon>Embryophyta</taxon>
        <taxon>Tracheophyta</taxon>
        <taxon>Spermatophyta</taxon>
        <taxon>Magnoliopsida</taxon>
        <taxon>Liliopsida</taxon>
        <taxon>Asparagales</taxon>
        <taxon>Iridaceae</taxon>
        <taxon>Iridoideae</taxon>
        <taxon>Irideae</taxon>
        <taxon>Iris</taxon>
    </lineage>
</organism>
<comment type="caution">
    <text evidence="3">The sequence shown here is derived from an EMBL/GenBank/DDBJ whole genome shotgun (WGS) entry which is preliminary data.</text>
</comment>
<dbReference type="EMBL" id="JANAVB010026656">
    <property type="protein sequence ID" value="KAJ6819076.1"/>
    <property type="molecule type" value="Genomic_DNA"/>
</dbReference>
<accession>A0AAX6FRN4</accession>
<comment type="similarity">
    <text evidence="1">Belongs to the LOR family.</text>
</comment>
<dbReference type="InterPro" id="IPR038595">
    <property type="entry name" value="LOR_sf"/>
</dbReference>
<sequence length="189" mass="21168">MAKIHPNYPVIEAPSSGGDRTEAAVAMTVWRKSLLFNCKGFTVFDAKGDLLFRVDSYSSSSRNGEIVLMDAYGKCLFTIKRKRLSIREKWLIYNGEEATKPQFSVKKRMGFLKSKVLARVSSSSRRDAYTVEGSYSKNQCTIYDDRHRPVGEVERKEAAAGGRSRRRRVPARRAVGTGRAARDGDGHSP</sequence>
<dbReference type="AlphaFoldDB" id="A0AAX6FRN4"/>
<feature type="region of interest" description="Disordered" evidence="2">
    <location>
        <begin position="147"/>
        <end position="189"/>
    </location>
</feature>
<evidence type="ECO:0000313" key="3">
    <source>
        <dbReference type="EMBL" id="KAJ6819076.1"/>
    </source>
</evidence>
<reference evidence="3" key="1">
    <citation type="journal article" date="2023" name="GigaByte">
        <title>Genome assembly of the bearded iris, Iris pallida Lam.</title>
        <authorList>
            <person name="Bruccoleri R.E."/>
            <person name="Oakeley E.J."/>
            <person name="Faust A.M.E."/>
            <person name="Altorfer M."/>
            <person name="Dessus-Babus S."/>
            <person name="Burckhardt D."/>
            <person name="Oertli M."/>
            <person name="Naumann U."/>
            <person name="Petersen F."/>
            <person name="Wong J."/>
        </authorList>
    </citation>
    <scope>NUCLEOTIDE SEQUENCE</scope>
    <source>
        <strain evidence="3">GSM-AAB239-AS_SAM_17_03QT</strain>
    </source>
</reference>
<dbReference type="SUPFAM" id="SSF54518">
    <property type="entry name" value="Tubby C-terminal domain-like"/>
    <property type="match status" value="1"/>
</dbReference>
<evidence type="ECO:0000256" key="1">
    <source>
        <dbReference type="ARBA" id="ARBA00005437"/>
    </source>
</evidence>
<dbReference type="Gene3D" id="2.40.160.200">
    <property type="entry name" value="LURP1-related"/>
    <property type="match status" value="1"/>
</dbReference>
<dbReference type="PANTHER" id="PTHR31087">
    <property type="match status" value="1"/>
</dbReference>
<dbReference type="Proteomes" id="UP001140949">
    <property type="component" value="Unassembled WGS sequence"/>
</dbReference>
<protein>
    <submittedName>
        <fullName evidence="3">Protein LURP-one-related 8-like</fullName>
    </submittedName>
</protein>
<feature type="compositionally biased region" description="Basic and acidic residues" evidence="2">
    <location>
        <begin position="147"/>
        <end position="158"/>
    </location>
</feature>